<sequence length="134" mass="15689">MEHKKEPMAISRPEEMGQRMRYSHINSIDGIITIWRKSEHGKIMDQSRKRYNVFKEGQHPSSGRMFLNWLGQKKWKRRASLRALTLKAVKAPQTWILDGLAKLGMGHQKPLASTYCSKEANLHAHLNQWFNQHI</sequence>
<keyword evidence="2" id="KW-1185">Reference proteome</keyword>
<reference evidence="1" key="1">
    <citation type="submission" date="2019-07" db="EMBL/GenBank/DDBJ databases">
        <authorList>
            <person name="Dittberner H."/>
        </authorList>
    </citation>
    <scope>NUCLEOTIDE SEQUENCE [LARGE SCALE GENOMIC DNA]</scope>
</reference>
<accession>A0A565C7F0</accession>
<organism evidence="1 2">
    <name type="scientific">Arabis nemorensis</name>
    <dbReference type="NCBI Taxonomy" id="586526"/>
    <lineage>
        <taxon>Eukaryota</taxon>
        <taxon>Viridiplantae</taxon>
        <taxon>Streptophyta</taxon>
        <taxon>Embryophyta</taxon>
        <taxon>Tracheophyta</taxon>
        <taxon>Spermatophyta</taxon>
        <taxon>Magnoliopsida</taxon>
        <taxon>eudicotyledons</taxon>
        <taxon>Gunneridae</taxon>
        <taxon>Pentapetalae</taxon>
        <taxon>rosids</taxon>
        <taxon>malvids</taxon>
        <taxon>Brassicales</taxon>
        <taxon>Brassicaceae</taxon>
        <taxon>Arabideae</taxon>
        <taxon>Arabis</taxon>
    </lineage>
</organism>
<evidence type="ECO:0000313" key="1">
    <source>
        <dbReference type="EMBL" id="VVB09566.1"/>
    </source>
</evidence>
<name>A0A565C7F0_9BRAS</name>
<dbReference type="EMBL" id="CABITT030000007">
    <property type="protein sequence ID" value="VVB09566.1"/>
    <property type="molecule type" value="Genomic_DNA"/>
</dbReference>
<comment type="caution">
    <text evidence="1">The sequence shown here is derived from an EMBL/GenBank/DDBJ whole genome shotgun (WGS) entry which is preliminary data.</text>
</comment>
<gene>
    <name evidence="1" type="ORF">ANE_LOCUS20010</name>
</gene>
<dbReference type="AlphaFoldDB" id="A0A565C7F0"/>
<protein>
    <submittedName>
        <fullName evidence="1">Uncharacterized protein</fullName>
    </submittedName>
</protein>
<evidence type="ECO:0000313" key="2">
    <source>
        <dbReference type="Proteomes" id="UP000489600"/>
    </source>
</evidence>
<proteinExistence type="predicted"/>
<dbReference type="Proteomes" id="UP000489600">
    <property type="component" value="Unassembled WGS sequence"/>
</dbReference>